<name>A0ABS5U0R6_9CELL</name>
<protein>
    <submittedName>
        <fullName evidence="2">Lycopene cyclase</fullName>
    </submittedName>
</protein>
<dbReference type="EMBL" id="JAHBOH010000001">
    <property type="protein sequence ID" value="MBT0994955.1"/>
    <property type="molecule type" value="Genomic_DNA"/>
</dbReference>
<accession>A0ABS5U0R6</accession>
<feature type="transmembrane region" description="Helical" evidence="1">
    <location>
        <begin position="6"/>
        <end position="23"/>
    </location>
</feature>
<feature type="transmembrane region" description="Helical" evidence="1">
    <location>
        <begin position="83"/>
        <end position="100"/>
    </location>
</feature>
<keyword evidence="3" id="KW-1185">Reference proteome</keyword>
<feature type="transmembrane region" description="Helical" evidence="1">
    <location>
        <begin position="35"/>
        <end position="63"/>
    </location>
</feature>
<dbReference type="RefSeq" id="WP_214350698.1">
    <property type="nucleotide sequence ID" value="NZ_JAHBOH010000001.1"/>
</dbReference>
<dbReference type="Proteomes" id="UP000722125">
    <property type="component" value="Unassembled WGS sequence"/>
</dbReference>
<sequence>MTYVALAVPFLAVSAAVLTVAAATERRRGRRGAALLVVAIATGAVLSVLTVVFDSAMIAADLFRYDEASLLGPRLWLTPVEDLAWPWAAALLLPALHALLTPAHVDRTEATA</sequence>
<proteinExistence type="predicted"/>
<comment type="caution">
    <text evidence="2">The sequence shown here is derived from an EMBL/GenBank/DDBJ whole genome shotgun (WGS) entry which is preliminary data.</text>
</comment>
<keyword evidence="1" id="KW-0472">Membrane</keyword>
<keyword evidence="1" id="KW-1133">Transmembrane helix</keyword>
<organism evidence="2 3">
    <name type="scientific">Cellulomonas fulva</name>
    <dbReference type="NCBI Taxonomy" id="2835530"/>
    <lineage>
        <taxon>Bacteria</taxon>
        <taxon>Bacillati</taxon>
        <taxon>Actinomycetota</taxon>
        <taxon>Actinomycetes</taxon>
        <taxon>Micrococcales</taxon>
        <taxon>Cellulomonadaceae</taxon>
        <taxon>Cellulomonas</taxon>
    </lineage>
</organism>
<evidence type="ECO:0000256" key="1">
    <source>
        <dbReference type="SAM" id="Phobius"/>
    </source>
</evidence>
<gene>
    <name evidence="2" type="ORF">KIN34_11740</name>
</gene>
<keyword evidence="1" id="KW-0812">Transmembrane</keyword>
<evidence type="ECO:0000313" key="3">
    <source>
        <dbReference type="Proteomes" id="UP000722125"/>
    </source>
</evidence>
<evidence type="ECO:0000313" key="2">
    <source>
        <dbReference type="EMBL" id="MBT0994955.1"/>
    </source>
</evidence>
<reference evidence="2 3" key="1">
    <citation type="submission" date="2021-05" db="EMBL/GenBank/DDBJ databases">
        <title>Description of Cellulomonas sp. DKR-3 sp. nov.</title>
        <authorList>
            <person name="Dahal R.H."/>
            <person name="Chaudhary D.K."/>
        </authorList>
    </citation>
    <scope>NUCLEOTIDE SEQUENCE [LARGE SCALE GENOMIC DNA]</scope>
    <source>
        <strain evidence="2 3">DKR-3</strain>
    </source>
</reference>